<reference evidence="2 3" key="1">
    <citation type="journal article" date="2021" name="Syst. Appl. Microbiol.">
        <title>Persephonella atlantica sp. nov.: How to adapt to physico-chemical gradients in high temperature hydrothermal habitats.</title>
        <authorList>
            <person name="Francois D.X."/>
            <person name="Godfroy A."/>
            <person name="Mathien C."/>
            <person name="Aube J."/>
            <person name="Cathalot C."/>
            <person name="Lesongeur F."/>
            <person name="L'Haridon S."/>
            <person name="Philippon X."/>
            <person name="Roussel E.G."/>
        </authorList>
    </citation>
    <scope>NUCLEOTIDE SEQUENCE [LARGE SCALE GENOMIC DNA]</scope>
    <source>
        <strain evidence="2 3">MO1340</strain>
    </source>
</reference>
<dbReference type="PANTHER" id="PTHR35090">
    <property type="entry name" value="DNA-DIRECTED RNA POLYMERASE SUBUNIT I"/>
    <property type="match status" value="1"/>
</dbReference>
<evidence type="ECO:0000259" key="1">
    <source>
        <dbReference type="SMART" id="SM00989"/>
    </source>
</evidence>
<dbReference type="EMBL" id="JAACYA010000001">
    <property type="protein sequence ID" value="MBK3332032.1"/>
    <property type="molecule type" value="Genomic_DNA"/>
</dbReference>
<dbReference type="PANTHER" id="PTHR35090:SF2">
    <property type="entry name" value="ARSR FAMILY TRANSCRIPTIONAL REGULATOR"/>
    <property type="match status" value="1"/>
</dbReference>
<dbReference type="Gene3D" id="3.30.1380.20">
    <property type="entry name" value="Trafficking protein particle complex subunit 3"/>
    <property type="match status" value="1"/>
</dbReference>
<dbReference type="RefSeq" id="WP_200673425.1">
    <property type="nucleotide sequence ID" value="NZ_JAACYA010000001.1"/>
</dbReference>
<evidence type="ECO:0000313" key="3">
    <source>
        <dbReference type="Proteomes" id="UP000772812"/>
    </source>
</evidence>
<keyword evidence="3" id="KW-1185">Reference proteome</keyword>
<dbReference type="Pfam" id="PF02830">
    <property type="entry name" value="V4R"/>
    <property type="match status" value="1"/>
</dbReference>
<name>A0ABS1GGI8_9AQUI</name>
<organism evidence="2 3">
    <name type="scientific">Persephonella atlantica</name>
    <dbReference type="NCBI Taxonomy" id="2699429"/>
    <lineage>
        <taxon>Bacteria</taxon>
        <taxon>Pseudomonadati</taxon>
        <taxon>Aquificota</taxon>
        <taxon>Aquificia</taxon>
        <taxon>Aquificales</taxon>
        <taxon>Hydrogenothermaceae</taxon>
        <taxon>Persephonella</taxon>
    </lineage>
</organism>
<evidence type="ECO:0000313" key="2">
    <source>
        <dbReference type="EMBL" id="MBK3332032.1"/>
    </source>
</evidence>
<gene>
    <name evidence="2" type="ORF">GWK41_02990</name>
</gene>
<accession>A0ABS1GGI8</accession>
<dbReference type="InterPro" id="IPR024096">
    <property type="entry name" value="NO_sig/Golgi_transp_ligand-bd"/>
</dbReference>
<dbReference type="InterPro" id="IPR004096">
    <property type="entry name" value="V4R"/>
</dbReference>
<feature type="domain" description="4-vinyl reductase 4VR" evidence="1">
    <location>
        <begin position="97"/>
        <end position="159"/>
    </location>
</feature>
<protein>
    <submittedName>
        <fullName evidence="2">4-vinyl reductase</fullName>
    </submittedName>
</protein>
<dbReference type="Proteomes" id="UP000772812">
    <property type="component" value="Unassembled WGS sequence"/>
</dbReference>
<proteinExistence type="predicted"/>
<dbReference type="SUPFAM" id="SSF111126">
    <property type="entry name" value="Ligand-binding domain in the NO signalling and Golgi transport"/>
    <property type="match status" value="1"/>
</dbReference>
<dbReference type="SMART" id="SM00989">
    <property type="entry name" value="V4R"/>
    <property type="match status" value="1"/>
</dbReference>
<sequence length="160" mass="17907">MESILQQVSKVKRDKLGEEIPILIFRVLRHYTHNYASDLLGERASNILFINSGKALGFELGKMLHEDDINSYLQKVAQFIQKEKIGILNLVELSDDRLVVQLEECITCAGMDNIGKRICFFEVGIVAGLVESFLGKKVIAQETKCNANGEGTCEVTVFLK</sequence>
<comment type="caution">
    <text evidence="2">The sequence shown here is derived from an EMBL/GenBank/DDBJ whole genome shotgun (WGS) entry which is preliminary data.</text>
</comment>